<comment type="caution">
    <text evidence="2">The sequence shown here is derived from an EMBL/GenBank/DDBJ whole genome shotgun (WGS) entry which is preliminary data.</text>
</comment>
<sequence length="176" mass="18407">MSPSSSSSTAVSIDQESTSGSATSSCSQIRGGLGSRKRKLPSNSYSQWSNRSEAGEEPPELLEEQEAAGHFLSDCPPPALLHLLVLRGGGAAEQRRAVPGAGPPGHRGGADPVPAAVGGHHALLGRHMTRCSGRAPRLIRASHDPLQGEGTLLYPHLCRYHVSCCSAPPLAHRILT</sequence>
<organism evidence="2 3">
    <name type="scientific">Champsocephalus esox</name>
    <name type="common">pike icefish</name>
    <dbReference type="NCBI Taxonomy" id="159716"/>
    <lineage>
        <taxon>Eukaryota</taxon>
        <taxon>Metazoa</taxon>
        <taxon>Chordata</taxon>
        <taxon>Craniata</taxon>
        <taxon>Vertebrata</taxon>
        <taxon>Euteleostomi</taxon>
        <taxon>Actinopterygii</taxon>
        <taxon>Neopterygii</taxon>
        <taxon>Teleostei</taxon>
        <taxon>Neoteleostei</taxon>
        <taxon>Acanthomorphata</taxon>
        <taxon>Eupercaria</taxon>
        <taxon>Perciformes</taxon>
        <taxon>Notothenioidei</taxon>
        <taxon>Channichthyidae</taxon>
        <taxon>Champsocephalus</taxon>
    </lineage>
</organism>
<name>A0AAN8CV68_9TELE</name>
<protein>
    <submittedName>
        <fullName evidence="2">Uncharacterized protein</fullName>
    </submittedName>
</protein>
<accession>A0AAN8CV68</accession>
<feature type="compositionally biased region" description="Polar residues" evidence="1">
    <location>
        <begin position="41"/>
        <end position="52"/>
    </location>
</feature>
<proteinExistence type="predicted"/>
<keyword evidence="3" id="KW-1185">Reference proteome</keyword>
<dbReference type="EMBL" id="JAULUE010002048">
    <property type="protein sequence ID" value="KAK5910637.1"/>
    <property type="molecule type" value="Genomic_DNA"/>
</dbReference>
<feature type="compositionally biased region" description="Low complexity" evidence="1">
    <location>
        <begin position="17"/>
        <end position="27"/>
    </location>
</feature>
<reference evidence="2 3" key="1">
    <citation type="journal article" date="2023" name="Mol. Biol. Evol.">
        <title>Genomics of Secondarily Temperate Adaptation in the Only Non-Antarctic Icefish.</title>
        <authorList>
            <person name="Rivera-Colon A.G."/>
            <person name="Rayamajhi N."/>
            <person name="Minhas B.F."/>
            <person name="Madrigal G."/>
            <person name="Bilyk K.T."/>
            <person name="Yoon V."/>
            <person name="Hune M."/>
            <person name="Gregory S."/>
            <person name="Cheng C.H.C."/>
            <person name="Catchen J.M."/>
        </authorList>
    </citation>
    <scope>NUCLEOTIDE SEQUENCE [LARGE SCALE GENOMIC DNA]</scope>
    <source>
        <strain evidence="2">JC2023a</strain>
    </source>
</reference>
<feature type="region of interest" description="Disordered" evidence="1">
    <location>
        <begin position="1"/>
        <end position="63"/>
    </location>
</feature>
<evidence type="ECO:0000313" key="2">
    <source>
        <dbReference type="EMBL" id="KAK5910637.1"/>
    </source>
</evidence>
<gene>
    <name evidence="2" type="ORF">CesoFtcFv8_004456</name>
</gene>
<dbReference type="AlphaFoldDB" id="A0AAN8CV68"/>
<evidence type="ECO:0000313" key="3">
    <source>
        <dbReference type="Proteomes" id="UP001335648"/>
    </source>
</evidence>
<dbReference type="Proteomes" id="UP001335648">
    <property type="component" value="Unassembled WGS sequence"/>
</dbReference>
<evidence type="ECO:0000256" key="1">
    <source>
        <dbReference type="SAM" id="MobiDB-lite"/>
    </source>
</evidence>